<dbReference type="InterPro" id="IPR023772">
    <property type="entry name" value="DNA-bd_HTH_TetR-type_CS"/>
</dbReference>
<dbReference type="AlphaFoldDB" id="A0A068NM85"/>
<name>A0A068NM85_FIMGI</name>
<dbReference type="Gene3D" id="1.10.10.60">
    <property type="entry name" value="Homeodomain-like"/>
    <property type="match status" value="1"/>
</dbReference>
<dbReference type="OrthoDB" id="9795242at2"/>
<dbReference type="InterPro" id="IPR011075">
    <property type="entry name" value="TetR_C"/>
</dbReference>
<proteinExistence type="predicted"/>
<dbReference type="HOGENOM" id="CLU_069356_28_0_0"/>
<keyword evidence="1" id="KW-0805">Transcription regulation</keyword>
<dbReference type="InterPro" id="IPR036271">
    <property type="entry name" value="Tet_transcr_reg_TetR-rel_C_sf"/>
</dbReference>
<dbReference type="InterPro" id="IPR009057">
    <property type="entry name" value="Homeodomain-like_sf"/>
</dbReference>
<feature type="DNA-binding region" description="H-T-H motif" evidence="4">
    <location>
        <begin position="38"/>
        <end position="57"/>
    </location>
</feature>
<dbReference type="eggNOG" id="COG1309">
    <property type="taxonomic scope" value="Bacteria"/>
</dbReference>
<dbReference type="Pfam" id="PF16925">
    <property type="entry name" value="TetR_C_13"/>
    <property type="match status" value="1"/>
</dbReference>
<dbReference type="PRINTS" id="PR00455">
    <property type="entry name" value="HTHTETR"/>
</dbReference>
<keyword evidence="7" id="KW-1185">Reference proteome</keyword>
<dbReference type="SUPFAM" id="SSF48498">
    <property type="entry name" value="Tetracyclin repressor-like, C-terminal domain"/>
    <property type="match status" value="1"/>
</dbReference>
<evidence type="ECO:0000259" key="5">
    <source>
        <dbReference type="PROSITE" id="PS50977"/>
    </source>
</evidence>
<accession>A0A068NM85</accession>
<organism evidence="6 7">
    <name type="scientific">Fimbriimonas ginsengisoli Gsoil 348</name>
    <dbReference type="NCBI Taxonomy" id="661478"/>
    <lineage>
        <taxon>Bacteria</taxon>
        <taxon>Bacillati</taxon>
        <taxon>Armatimonadota</taxon>
        <taxon>Fimbriimonadia</taxon>
        <taxon>Fimbriimonadales</taxon>
        <taxon>Fimbriimonadaceae</taxon>
        <taxon>Fimbriimonas</taxon>
    </lineage>
</organism>
<dbReference type="PANTHER" id="PTHR47506">
    <property type="entry name" value="TRANSCRIPTIONAL REGULATORY PROTEIN"/>
    <property type="match status" value="1"/>
</dbReference>
<evidence type="ECO:0000256" key="1">
    <source>
        <dbReference type="ARBA" id="ARBA00023015"/>
    </source>
</evidence>
<protein>
    <submittedName>
        <fullName evidence="6">TetR family transcriptional regulator</fullName>
    </submittedName>
</protein>
<evidence type="ECO:0000313" key="7">
    <source>
        <dbReference type="Proteomes" id="UP000027982"/>
    </source>
</evidence>
<dbReference type="RefSeq" id="WP_025226844.1">
    <property type="nucleotide sequence ID" value="NZ_CP007139.1"/>
</dbReference>
<keyword evidence="3" id="KW-0804">Transcription</keyword>
<reference evidence="6 7" key="1">
    <citation type="journal article" date="2014" name="PLoS ONE">
        <title>The first complete genome sequence of the class fimbriimonadia in the phylum armatimonadetes.</title>
        <authorList>
            <person name="Hu Z.Y."/>
            <person name="Wang Y.Z."/>
            <person name="Im W.T."/>
            <person name="Wang S.Y."/>
            <person name="Zhao G.P."/>
            <person name="Zheng H.J."/>
            <person name="Quan Z.X."/>
        </authorList>
    </citation>
    <scope>NUCLEOTIDE SEQUENCE [LARGE SCALE GENOMIC DNA]</scope>
    <source>
        <strain evidence="6">Gsoil 348</strain>
    </source>
</reference>
<sequence>MKKSKPPAKLGRPRAFDADEALDRALEVFWRSGYEGASLSDLTEAMGITRPSLYAAFGNKEELFRKALDRYMERADGVTSALEEPSARVAIETFLTRAVSGQCGQGKSRGCLLVQGALSCSEASEHVRKELAERRGQAEAAIRKRLIRAKEEGGLPADTDPADLARYYATVSHGLSVQAASGTTPEELLKVVEAAMRAWPENSNVGERR</sequence>
<dbReference type="PANTHER" id="PTHR47506:SF1">
    <property type="entry name" value="HTH-TYPE TRANSCRIPTIONAL REGULATOR YJDC"/>
    <property type="match status" value="1"/>
</dbReference>
<dbReference type="EMBL" id="CP007139">
    <property type="protein sequence ID" value="AIE84527.1"/>
    <property type="molecule type" value="Genomic_DNA"/>
</dbReference>
<dbReference type="KEGG" id="fgi:OP10G_1159"/>
<evidence type="ECO:0000256" key="2">
    <source>
        <dbReference type="ARBA" id="ARBA00023125"/>
    </source>
</evidence>
<dbReference type="InterPro" id="IPR001647">
    <property type="entry name" value="HTH_TetR"/>
</dbReference>
<dbReference type="GO" id="GO:0003677">
    <property type="term" value="F:DNA binding"/>
    <property type="evidence" value="ECO:0007669"/>
    <property type="project" value="UniProtKB-UniRule"/>
</dbReference>
<dbReference type="PROSITE" id="PS50977">
    <property type="entry name" value="HTH_TETR_2"/>
    <property type="match status" value="1"/>
</dbReference>
<keyword evidence="2 4" id="KW-0238">DNA-binding</keyword>
<dbReference type="SUPFAM" id="SSF46689">
    <property type="entry name" value="Homeodomain-like"/>
    <property type="match status" value="1"/>
</dbReference>
<dbReference type="Proteomes" id="UP000027982">
    <property type="component" value="Chromosome"/>
</dbReference>
<dbReference type="PROSITE" id="PS01081">
    <property type="entry name" value="HTH_TETR_1"/>
    <property type="match status" value="1"/>
</dbReference>
<gene>
    <name evidence="6" type="ORF">OP10G_1159</name>
</gene>
<evidence type="ECO:0000256" key="3">
    <source>
        <dbReference type="ARBA" id="ARBA00023163"/>
    </source>
</evidence>
<dbReference type="Gene3D" id="1.10.357.10">
    <property type="entry name" value="Tetracycline Repressor, domain 2"/>
    <property type="match status" value="1"/>
</dbReference>
<dbReference type="STRING" id="661478.OP10G_1159"/>
<evidence type="ECO:0000256" key="4">
    <source>
        <dbReference type="PROSITE-ProRule" id="PRU00335"/>
    </source>
</evidence>
<evidence type="ECO:0000313" key="6">
    <source>
        <dbReference type="EMBL" id="AIE84527.1"/>
    </source>
</evidence>
<feature type="domain" description="HTH tetR-type" evidence="5">
    <location>
        <begin position="15"/>
        <end position="75"/>
    </location>
</feature>
<dbReference type="Pfam" id="PF00440">
    <property type="entry name" value="TetR_N"/>
    <property type="match status" value="1"/>
</dbReference>